<dbReference type="InParanoid" id="A0A369JWC1"/>
<comment type="caution">
    <text evidence="2">The sequence shown here is derived from an EMBL/GenBank/DDBJ whole genome shotgun (WGS) entry which is preliminary data.</text>
</comment>
<name>A0A369JWC1_HYPMA</name>
<feature type="transmembrane region" description="Helical" evidence="1">
    <location>
        <begin position="128"/>
        <end position="150"/>
    </location>
</feature>
<evidence type="ECO:0000313" key="3">
    <source>
        <dbReference type="Proteomes" id="UP000076154"/>
    </source>
</evidence>
<feature type="transmembrane region" description="Helical" evidence="1">
    <location>
        <begin position="95"/>
        <end position="116"/>
    </location>
</feature>
<dbReference type="AlphaFoldDB" id="A0A369JWC1"/>
<keyword evidence="1" id="KW-1133">Transmembrane helix</keyword>
<reference evidence="2" key="1">
    <citation type="submission" date="2018-04" db="EMBL/GenBank/DDBJ databases">
        <title>Whole genome sequencing of Hypsizygus marmoreus.</title>
        <authorList>
            <person name="Choi I.-G."/>
            <person name="Min B."/>
            <person name="Kim J.-G."/>
            <person name="Kim S."/>
            <person name="Oh Y.-L."/>
            <person name="Kong W.-S."/>
            <person name="Park H."/>
            <person name="Jeong J."/>
            <person name="Song E.-S."/>
        </authorList>
    </citation>
    <scope>NUCLEOTIDE SEQUENCE [LARGE SCALE GENOMIC DNA]</scope>
    <source>
        <strain evidence="2">51987-8</strain>
    </source>
</reference>
<feature type="transmembrane region" description="Helical" evidence="1">
    <location>
        <begin position="170"/>
        <end position="194"/>
    </location>
</feature>
<evidence type="ECO:0008006" key="4">
    <source>
        <dbReference type="Google" id="ProtNLM"/>
    </source>
</evidence>
<evidence type="ECO:0000256" key="1">
    <source>
        <dbReference type="SAM" id="Phobius"/>
    </source>
</evidence>
<sequence>MSNQTEILNPLTHLLYLPPDIAYQSSISTYFILGSTGAFTWDILSNVDLEYKILFNQRVTFSTVAYFLSRCSVLTYSLLTITLQTAPLGKLCQSVEKAICVIFHLVFSSTSLLFFLRVRAVFERRRRIVIFFFILWLAVLGGSLTIATGSDGATELAPTRYCQLSLLKEYIAVAPITLTVFDTLVFLAISWHLLAHSFTDPHKKSTLPRVLLGQSIPAFSRAILQDGQVYYLISVTSNLAVIAITFIPGISPIYRYMFMFNSTLTNMMACKVFRSTKFDAQSSVYPVEPSGSQVTQPQETSLNDSAESHVITWHAKAMLGAMVLFLVICLAFCIPRKS</sequence>
<dbReference type="Proteomes" id="UP000076154">
    <property type="component" value="Unassembled WGS sequence"/>
</dbReference>
<keyword evidence="1" id="KW-0812">Transmembrane</keyword>
<evidence type="ECO:0000313" key="2">
    <source>
        <dbReference type="EMBL" id="RDB22996.1"/>
    </source>
</evidence>
<dbReference type="EMBL" id="LUEZ02000048">
    <property type="protein sequence ID" value="RDB22996.1"/>
    <property type="molecule type" value="Genomic_DNA"/>
</dbReference>
<organism evidence="2 3">
    <name type="scientific">Hypsizygus marmoreus</name>
    <name type="common">White beech mushroom</name>
    <name type="synonym">Agaricus marmoreus</name>
    <dbReference type="NCBI Taxonomy" id="39966"/>
    <lineage>
        <taxon>Eukaryota</taxon>
        <taxon>Fungi</taxon>
        <taxon>Dikarya</taxon>
        <taxon>Basidiomycota</taxon>
        <taxon>Agaricomycotina</taxon>
        <taxon>Agaricomycetes</taxon>
        <taxon>Agaricomycetidae</taxon>
        <taxon>Agaricales</taxon>
        <taxon>Tricholomatineae</taxon>
        <taxon>Lyophyllaceae</taxon>
        <taxon>Hypsizygus</taxon>
    </lineage>
</organism>
<gene>
    <name evidence="2" type="ORF">Hypma_009717</name>
</gene>
<dbReference type="STRING" id="39966.A0A369JWC1"/>
<protein>
    <recommendedName>
        <fullName evidence="4">G-protein coupled receptors family 1 profile domain-containing protein</fullName>
    </recommendedName>
</protein>
<keyword evidence="1" id="KW-0472">Membrane</keyword>
<keyword evidence="3" id="KW-1185">Reference proteome</keyword>
<feature type="transmembrane region" description="Helical" evidence="1">
    <location>
        <begin position="229"/>
        <end position="254"/>
    </location>
</feature>
<proteinExistence type="predicted"/>
<dbReference type="OrthoDB" id="3038990at2759"/>
<feature type="transmembrane region" description="Helical" evidence="1">
    <location>
        <begin position="313"/>
        <end position="334"/>
    </location>
</feature>
<feature type="transmembrane region" description="Helical" evidence="1">
    <location>
        <begin position="64"/>
        <end position="83"/>
    </location>
</feature>
<accession>A0A369JWC1</accession>